<dbReference type="GO" id="GO:0005524">
    <property type="term" value="F:ATP binding"/>
    <property type="evidence" value="ECO:0007669"/>
    <property type="project" value="UniProtKB-KW"/>
</dbReference>
<feature type="compositionally biased region" description="Basic residues" evidence="7">
    <location>
        <begin position="613"/>
        <end position="623"/>
    </location>
</feature>
<dbReference type="OrthoDB" id="2403182at2759"/>
<feature type="domain" description="Kinesin motor" evidence="8">
    <location>
        <begin position="1"/>
        <end position="241"/>
    </location>
</feature>
<dbReference type="GO" id="GO:0005634">
    <property type="term" value="C:nucleus"/>
    <property type="evidence" value="ECO:0007669"/>
    <property type="project" value="TreeGrafter"/>
</dbReference>
<dbReference type="PROSITE" id="PS50067">
    <property type="entry name" value="KINESIN_MOTOR_2"/>
    <property type="match status" value="1"/>
</dbReference>
<evidence type="ECO:0000313" key="9">
    <source>
        <dbReference type="EMBL" id="VDP78516.1"/>
    </source>
</evidence>
<dbReference type="InterPro" id="IPR032384">
    <property type="entry name" value="Kif23_Arf-bd"/>
</dbReference>
<dbReference type="Proteomes" id="UP000272942">
    <property type="component" value="Unassembled WGS sequence"/>
</dbReference>
<keyword evidence="4" id="KW-0963">Cytoplasm</keyword>
<gene>
    <name evidence="9" type="ORF">ECPE_LOCUS6491</name>
</gene>
<dbReference type="InterPro" id="IPR001752">
    <property type="entry name" value="Kinesin_motor_dom"/>
</dbReference>
<keyword evidence="2 6" id="KW-0547">Nucleotide-binding</keyword>
<evidence type="ECO:0000256" key="4">
    <source>
        <dbReference type="ARBA" id="ARBA00023212"/>
    </source>
</evidence>
<dbReference type="InterPro" id="IPR027640">
    <property type="entry name" value="Kinesin-like_fam"/>
</dbReference>
<accession>A0A183AHQ6</accession>
<dbReference type="GO" id="GO:0016887">
    <property type="term" value="F:ATP hydrolysis activity"/>
    <property type="evidence" value="ECO:0007669"/>
    <property type="project" value="TreeGrafter"/>
</dbReference>
<comment type="caution">
    <text evidence="5">Lacks conserved residue(s) required for the propagation of feature annotation.</text>
</comment>
<dbReference type="SMART" id="SM00129">
    <property type="entry name" value="KISc"/>
    <property type="match status" value="1"/>
</dbReference>
<dbReference type="GO" id="GO:0005874">
    <property type="term" value="C:microtubule"/>
    <property type="evidence" value="ECO:0007669"/>
    <property type="project" value="UniProtKB-KW"/>
</dbReference>
<keyword evidence="3 6" id="KW-0067">ATP-binding</keyword>
<dbReference type="InterPro" id="IPR038105">
    <property type="entry name" value="Kif23_Arf-bd_sf"/>
</dbReference>
<dbReference type="InterPro" id="IPR036961">
    <property type="entry name" value="Kinesin_motor_dom_sf"/>
</dbReference>
<dbReference type="PANTHER" id="PTHR24115:SF600">
    <property type="entry name" value="KINESIN-LIKE PROTEIN KIF23"/>
    <property type="match status" value="1"/>
</dbReference>
<evidence type="ECO:0000259" key="8">
    <source>
        <dbReference type="PROSITE" id="PS50067"/>
    </source>
</evidence>
<dbReference type="Gene3D" id="3.40.850.10">
    <property type="entry name" value="Kinesin motor domain"/>
    <property type="match status" value="1"/>
</dbReference>
<evidence type="ECO:0000256" key="6">
    <source>
        <dbReference type="RuleBase" id="RU000394"/>
    </source>
</evidence>
<feature type="region of interest" description="Disordered" evidence="7">
    <location>
        <begin position="459"/>
        <end position="491"/>
    </location>
</feature>
<dbReference type="PANTHER" id="PTHR24115">
    <property type="entry name" value="KINESIN-RELATED"/>
    <property type="match status" value="1"/>
</dbReference>
<feature type="compositionally biased region" description="Polar residues" evidence="7">
    <location>
        <begin position="575"/>
        <end position="586"/>
    </location>
</feature>
<dbReference type="GO" id="GO:0007018">
    <property type="term" value="P:microtubule-based movement"/>
    <property type="evidence" value="ECO:0007669"/>
    <property type="project" value="InterPro"/>
</dbReference>
<dbReference type="SUPFAM" id="SSF52540">
    <property type="entry name" value="P-loop containing nucleoside triphosphate hydrolases"/>
    <property type="match status" value="1"/>
</dbReference>
<evidence type="ECO:0000256" key="5">
    <source>
        <dbReference type="PROSITE-ProRule" id="PRU00283"/>
    </source>
</evidence>
<dbReference type="Pfam" id="PF16540">
    <property type="entry name" value="MKLP1_Arf_bdg"/>
    <property type="match status" value="1"/>
</dbReference>
<dbReference type="GO" id="GO:0051256">
    <property type="term" value="P:mitotic spindle midzone assembly"/>
    <property type="evidence" value="ECO:0007669"/>
    <property type="project" value="TreeGrafter"/>
</dbReference>
<proteinExistence type="inferred from homology"/>
<comment type="similarity">
    <text evidence="5 6">Belongs to the TRAFAC class myosin-kinesin ATPase superfamily. Kinesin family.</text>
</comment>
<comment type="subcellular location">
    <subcellularLocation>
        <location evidence="1">Cytoplasm</location>
        <location evidence="1">Cytoskeleton</location>
    </subcellularLocation>
</comment>
<feature type="compositionally biased region" description="Polar residues" evidence="7">
    <location>
        <begin position="593"/>
        <end position="606"/>
    </location>
</feature>
<keyword evidence="10" id="KW-1185">Reference proteome</keyword>
<feature type="compositionally biased region" description="Basic and acidic residues" evidence="7">
    <location>
        <begin position="262"/>
        <end position="271"/>
    </location>
</feature>
<keyword evidence="6" id="KW-0505">Motor protein</keyword>
<evidence type="ECO:0000313" key="11">
    <source>
        <dbReference type="WBParaSite" id="ECPE_0000650401-mRNA-1"/>
    </source>
</evidence>
<name>A0A183AHQ6_9TREM</name>
<evidence type="ECO:0000256" key="1">
    <source>
        <dbReference type="ARBA" id="ARBA00004245"/>
    </source>
</evidence>
<reference evidence="11" key="1">
    <citation type="submission" date="2016-06" db="UniProtKB">
        <authorList>
            <consortium name="WormBaseParasite"/>
        </authorList>
    </citation>
    <scope>IDENTIFICATION</scope>
</reference>
<dbReference type="Pfam" id="PF00225">
    <property type="entry name" value="Kinesin"/>
    <property type="match status" value="1"/>
</dbReference>
<feature type="compositionally biased region" description="Low complexity" evidence="7">
    <location>
        <begin position="460"/>
        <end position="475"/>
    </location>
</feature>
<feature type="region of interest" description="Disordered" evidence="7">
    <location>
        <begin position="248"/>
        <end position="281"/>
    </location>
</feature>
<dbReference type="EMBL" id="UZAN01043499">
    <property type="protein sequence ID" value="VDP78516.1"/>
    <property type="molecule type" value="Genomic_DNA"/>
</dbReference>
<keyword evidence="6" id="KW-0493">Microtubule</keyword>
<feature type="region of interest" description="Disordered" evidence="7">
    <location>
        <begin position="571"/>
        <end position="702"/>
    </location>
</feature>
<organism evidence="11">
    <name type="scientific">Echinostoma caproni</name>
    <dbReference type="NCBI Taxonomy" id="27848"/>
    <lineage>
        <taxon>Eukaryota</taxon>
        <taxon>Metazoa</taxon>
        <taxon>Spiralia</taxon>
        <taxon>Lophotrochozoa</taxon>
        <taxon>Platyhelminthes</taxon>
        <taxon>Trematoda</taxon>
        <taxon>Digenea</taxon>
        <taxon>Plagiorchiida</taxon>
        <taxon>Echinostomata</taxon>
        <taxon>Echinostomatoidea</taxon>
        <taxon>Echinostomatidae</taxon>
        <taxon>Echinostoma</taxon>
    </lineage>
</organism>
<dbReference type="AlphaFoldDB" id="A0A183AHQ6"/>
<feature type="compositionally biased region" description="Low complexity" evidence="7">
    <location>
        <begin position="624"/>
        <end position="651"/>
    </location>
</feature>
<evidence type="ECO:0000313" key="10">
    <source>
        <dbReference type="Proteomes" id="UP000272942"/>
    </source>
</evidence>
<sequence>MAKMVVKPDGLNGFELQSESDAIMDRHRLDYQQRLRLPRALTSHILREDAHRNVYVSGSIEVEVKTADDALQVFTTGLKRRRIGQTALNSESSRSHCIFTIRLVRTGYDEKYDEAIEDKNLLVISQLCLVDLAGSERAHRAGTQGDRLKEASSINSSLMNLRKCIEMLREIQRTGQWAQGLATPGGTTRVVPYRDKRLTHLFKNFFEGNGRVVILVCVHQSVEDYDETMHVLKFAESSQEVSTFRTPVIPAQSPAPNSQRRRYAEAYRDSGRSTGTTNTTTSLPTLIDEQISQYLAELVDFDVQVDRCLARLLNGVECNGQSTDSGTDATDDAVLWACDPEQDSAPENDRVVKDLNCRFLSNNMSPWKIDTEPLRALLTQRMDAHQRCYTAFEHELNAFREHLGDLVNTETGKVTEDANLVSILSRQWENRLAEQQQGEKQQPSARVNKTRAHDALGTLVSSASSSSVSQRRAAAFNPRHRRSRSVGGDTSRWLEHQETKAVPLGTVFTPNLKRRKSVTQVELKDTLKATNYLLHHQEADSDGNIETRLFKGSIIPTAGGGSAVIFDDVEELKQRSPSTKQRNSSTPKRKSSRLSAHQPTSGSSGEDSPPVTKGRKSTKRRRSPSTAARESASSTGTQSSQSSAQTNSSSNYEPFDIPPSTPRMPNHMNRASLLLEDSTRIGITSNGGMGSFGSATNRNARK</sequence>
<dbReference type="InterPro" id="IPR027417">
    <property type="entry name" value="P-loop_NTPase"/>
</dbReference>
<evidence type="ECO:0000256" key="2">
    <source>
        <dbReference type="ARBA" id="ARBA00022741"/>
    </source>
</evidence>
<dbReference type="PROSITE" id="PS00411">
    <property type="entry name" value="KINESIN_MOTOR_1"/>
    <property type="match status" value="1"/>
</dbReference>
<dbReference type="GO" id="GO:0005871">
    <property type="term" value="C:kinesin complex"/>
    <property type="evidence" value="ECO:0007669"/>
    <property type="project" value="TreeGrafter"/>
</dbReference>
<dbReference type="Gene3D" id="2.60.40.4330">
    <property type="entry name" value="Kinesin-like protein Kif23, Arf6-interacting domain"/>
    <property type="match status" value="1"/>
</dbReference>
<protein>
    <recommendedName>
        <fullName evidence="6">Kinesin-like protein</fullName>
    </recommendedName>
</protein>
<feature type="compositionally biased region" description="Polar residues" evidence="7">
    <location>
        <begin position="693"/>
        <end position="702"/>
    </location>
</feature>
<keyword evidence="4" id="KW-0206">Cytoskeleton</keyword>
<dbReference type="InterPro" id="IPR019821">
    <property type="entry name" value="Kinesin_motor_CS"/>
</dbReference>
<dbReference type="GO" id="GO:0003777">
    <property type="term" value="F:microtubule motor activity"/>
    <property type="evidence" value="ECO:0007669"/>
    <property type="project" value="InterPro"/>
</dbReference>
<dbReference type="PRINTS" id="PR00380">
    <property type="entry name" value="KINESINHEAVY"/>
</dbReference>
<reference evidence="9 10" key="2">
    <citation type="submission" date="2018-11" db="EMBL/GenBank/DDBJ databases">
        <authorList>
            <consortium name="Pathogen Informatics"/>
        </authorList>
    </citation>
    <scope>NUCLEOTIDE SEQUENCE [LARGE SCALE GENOMIC DNA]</scope>
    <source>
        <strain evidence="9 10">Egypt</strain>
    </source>
</reference>
<evidence type="ECO:0000256" key="7">
    <source>
        <dbReference type="SAM" id="MobiDB-lite"/>
    </source>
</evidence>
<evidence type="ECO:0000256" key="3">
    <source>
        <dbReference type="ARBA" id="ARBA00022840"/>
    </source>
</evidence>
<dbReference type="WBParaSite" id="ECPE_0000650401-mRNA-1">
    <property type="protein sequence ID" value="ECPE_0000650401-mRNA-1"/>
    <property type="gene ID" value="ECPE_0000650401"/>
</dbReference>
<dbReference type="GO" id="GO:0008017">
    <property type="term" value="F:microtubule binding"/>
    <property type="evidence" value="ECO:0007669"/>
    <property type="project" value="InterPro"/>
</dbReference>